<dbReference type="Pfam" id="PF21834">
    <property type="entry name" value="DUF6894"/>
    <property type="match status" value="1"/>
</dbReference>
<protein>
    <recommendedName>
        <fullName evidence="1">DUF6894 domain-containing protein</fullName>
    </recommendedName>
</protein>
<reference evidence="2 3" key="1">
    <citation type="journal article" date="2014" name="Genome Announc.">
        <title>Draft Genome Sequence of Lutibaculum baratangense Strain AMV1T, Isolated from a Mud Volcano in Andamans, India.</title>
        <authorList>
            <person name="Singh A."/>
            <person name="Sreenivas A."/>
            <person name="Sathyanarayana Reddy G."/>
            <person name="Pinnaka A.K."/>
            <person name="Shivaji S."/>
        </authorList>
    </citation>
    <scope>NUCLEOTIDE SEQUENCE [LARGE SCALE GENOMIC DNA]</scope>
    <source>
        <strain evidence="2 3">AMV1</strain>
    </source>
</reference>
<dbReference type="RefSeq" id="WP_023431940.1">
    <property type="nucleotide sequence ID" value="NZ_AWXZ01000023.1"/>
</dbReference>
<dbReference type="eggNOG" id="ENOG5033CRR">
    <property type="taxonomic scope" value="Bacteria"/>
</dbReference>
<accession>V4QZU1</accession>
<evidence type="ECO:0000313" key="3">
    <source>
        <dbReference type="Proteomes" id="UP000017819"/>
    </source>
</evidence>
<name>V4QZU1_9HYPH</name>
<dbReference type="InterPro" id="IPR054189">
    <property type="entry name" value="DUF6894"/>
</dbReference>
<dbReference type="Proteomes" id="UP000017819">
    <property type="component" value="Unassembled WGS sequence"/>
</dbReference>
<evidence type="ECO:0000313" key="2">
    <source>
        <dbReference type="EMBL" id="ESR25282.1"/>
    </source>
</evidence>
<dbReference type="AlphaFoldDB" id="V4QZU1"/>
<proteinExistence type="predicted"/>
<feature type="domain" description="DUF6894" evidence="1">
    <location>
        <begin position="3"/>
        <end position="70"/>
    </location>
</feature>
<sequence>MPRYYFNIDDGRRLLRDEDGTEFATEEAMRADASRLLPEIARDEIRGEGTRELSLAVRDEAGRDVFAARLAFTAEGPAPSDPSG</sequence>
<dbReference type="EMBL" id="AWXZ01000023">
    <property type="protein sequence ID" value="ESR25282.1"/>
    <property type="molecule type" value="Genomic_DNA"/>
</dbReference>
<organism evidence="2 3">
    <name type="scientific">Lutibaculum baratangense AMV1</name>
    <dbReference type="NCBI Taxonomy" id="631454"/>
    <lineage>
        <taxon>Bacteria</taxon>
        <taxon>Pseudomonadati</taxon>
        <taxon>Pseudomonadota</taxon>
        <taxon>Alphaproteobacteria</taxon>
        <taxon>Hyphomicrobiales</taxon>
        <taxon>Tepidamorphaceae</taxon>
        <taxon>Lutibaculum</taxon>
    </lineage>
</organism>
<keyword evidence="3" id="KW-1185">Reference proteome</keyword>
<gene>
    <name evidence="2" type="ORF">N177_1799</name>
</gene>
<evidence type="ECO:0000259" key="1">
    <source>
        <dbReference type="Pfam" id="PF21834"/>
    </source>
</evidence>
<comment type="caution">
    <text evidence="2">The sequence shown here is derived from an EMBL/GenBank/DDBJ whole genome shotgun (WGS) entry which is preliminary data.</text>
</comment>
<dbReference type="OrthoDB" id="8094360at2"/>